<evidence type="ECO:0000313" key="7">
    <source>
        <dbReference type="Proteomes" id="UP000321304"/>
    </source>
</evidence>
<dbReference type="SUPFAM" id="SSF88713">
    <property type="entry name" value="Glycoside hydrolase/deacetylase"/>
    <property type="match status" value="1"/>
</dbReference>
<name>A0A560L2Y3_9BRAD</name>
<dbReference type="STRING" id="1755647.AS156_26305"/>
<organism evidence="6 7">
    <name type="scientific">Bradyrhizobium macuxiense</name>
    <dbReference type="NCBI Taxonomy" id="1755647"/>
    <lineage>
        <taxon>Bacteria</taxon>
        <taxon>Pseudomonadati</taxon>
        <taxon>Pseudomonadota</taxon>
        <taxon>Alphaproteobacteria</taxon>
        <taxon>Hyphomicrobiales</taxon>
        <taxon>Nitrobacteraceae</taxon>
        <taxon>Bradyrhizobium</taxon>
    </lineage>
</organism>
<dbReference type="GO" id="GO:0004559">
    <property type="term" value="F:alpha-mannosidase activity"/>
    <property type="evidence" value="ECO:0007669"/>
    <property type="project" value="InterPro"/>
</dbReference>
<dbReference type="InterPro" id="IPR041147">
    <property type="entry name" value="GH38_C"/>
</dbReference>
<dbReference type="PANTHER" id="PTHR46017">
    <property type="entry name" value="ALPHA-MANNOSIDASE 2C1"/>
    <property type="match status" value="1"/>
</dbReference>
<dbReference type="EMBL" id="VITY01000015">
    <property type="protein sequence ID" value="TWB89898.1"/>
    <property type="molecule type" value="Genomic_DNA"/>
</dbReference>
<dbReference type="InterPro" id="IPR000602">
    <property type="entry name" value="Glyco_hydro_38_N"/>
</dbReference>
<dbReference type="Proteomes" id="UP000321304">
    <property type="component" value="Unassembled WGS sequence"/>
</dbReference>
<evidence type="ECO:0000259" key="5">
    <source>
        <dbReference type="SMART" id="SM00872"/>
    </source>
</evidence>
<evidence type="ECO:0000313" key="6">
    <source>
        <dbReference type="EMBL" id="TWB89898.1"/>
    </source>
</evidence>
<protein>
    <submittedName>
        <fullName evidence="6">Alpha-mannosidase</fullName>
    </submittedName>
</protein>
<dbReference type="SUPFAM" id="SSF74650">
    <property type="entry name" value="Galactose mutarotase-like"/>
    <property type="match status" value="1"/>
</dbReference>
<dbReference type="FunFam" id="3.20.110.10:FF:000002">
    <property type="entry name" value="alpha-mannosidase 2C1 isoform X1"/>
    <property type="match status" value="1"/>
</dbReference>
<dbReference type="Pfam" id="PF01074">
    <property type="entry name" value="Glyco_hydro_38N"/>
    <property type="match status" value="1"/>
</dbReference>
<reference evidence="6 7" key="1">
    <citation type="submission" date="2019-06" db="EMBL/GenBank/DDBJ databases">
        <title>Genomic Encyclopedia of Type Strains, Phase IV (KMG-V): Genome sequencing to study the core and pangenomes of soil and plant-associated prokaryotes.</title>
        <authorList>
            <person name="Whitman W."/>
        </authorList>
    </citation>
    <scope>NUCLEOTIDE SEQUENCE [LARGE SCALE GENOMIC DNA]</scope>
    <source>
        <strain evidence="6 7">BR 10355</strain>
    </source>
</reference>
<evidence type="ECO:0000256" key="4">
    <source>
        <dbReference type="ARBA" id="ARBA00023295"/>
    </source>
</evidence>
<dbReference type="Gene3D" id="1.20.1270.50">
    <property type="entry name" value="Glycoside hydrolase family 38, central domain"/>
    <property type="match status" value="1"/>
</dbReference>
<keyword evidence="7" id="KW-1185">Reference proteome</keyword>
<feature type="domain" description="Glycoside hydrolase family 38 central" evidence="5">
    <location>
        <begin position="525"/>
        <end position="603"/>
    </location>
</feature>
<dbReference type="InterPro" id="IPR027291">
    <property type="entry name" value="Glyco_hydro_38_N_sf"/>
</dbReference>
<dbReference type="GO" id="GO:0030246">
    <property type="term" value="F:carbohydrate binding"/>
    <property type="evidence" value="ECO:0007669"/>
    <property type="project" value="InterPro"/>
</dbReference>
<dbReference type="GO" id="GO:0046872">
    <property type="term" value="F:metal ion binding"/>
    <property type="evidence" value="ECO:0007669"/>
    <property type="project" value="UniProtKB-KW"/>
</dbReference>
<evidence type="ECO:0000256" key="3">
    <source>
        <dbReference type="ARBA" id="ARBA00022801"/>
    </source>
</evidence>
<dbReference type="AlphaFoldDB" id="A0A560L2Y3"/>
<dbReference type="InterPro" id="IPR037094">
    <property type="entry name" value="Glyco_hydro_38_cen_sf"/>
</dbReference>
<gene>
    <name evidence="6" type="ORF">FBZ93_11510</name>
</gene>
<dbReference type="PANTHER" id="PTHR46017:SF1">
    <property type="entry name" value="ALPHA-MANNOSIDASE 2C1"/>
    <property type="match status" value="1"/>
</dbReference>
<dbReference type="Pfam" id="PF07748">
    <property type="entry name" value="Glyco_hydro_38C"/>
    <property type="match status" value="1"/>
</dbReference>
<dbReference type="Gene3D" id="2.70.98.30">
    <property type="entry name" value="Golgi alpha-mannosidase II, domain 4"/>
    <property type="match status" value="1"/>
</dbReference>
<dbReference type="InterPro" id="IPR011330">
    <property type="entry name" value="Glyco_hydro/deAcase_b/a-brl"/>
</dbReference>
<dbReference type="GO" id="GO:0006013">
    <property type="term" value="P:mannose metabolic process"/>
    <property type="evidence" value="ECO:0007669"/>
    <property type="project" value="InterPro"/>
</dbReference>
<dbReference type="GO" id="GO:0009313">
    <property type="term" value="P:oligosaccharide catabolic process"/>
    <property type="evidence" value="ECO:0007669"/>
    <property type="project" value="TreeGrafter"/>
</dbReference>
<dbReference type="Pfam" id="PF17677">
    <property type="entry name" value="Glyco_hydro38C2"/>
    <property type="match status" value="1"/>
</dbReference>
<dbReference type="Pfam" id="PF22907">
    <property type="entry name" value="Ams1-like_1st"/>
    <property type="match status" value="1"/>
</dbReference>
<keyword evidence="2" id="KW-0479">Metal-binding</keyword>
<evidence type="ECO:0000256" key="1">
    <source>
        <dbReference type="ARBA" id="ARBA00009792"/>
    </source>
</evidence>
<dbReference type="InterPro" id="IPR054723">
    <property type="entry name" value="Ams1-like_N"/>
</dbReference>
<keyword evidence="4" id="KW-0326">Glycosidase</keyword>
<dbReference type="Pfam" id="PF09261">
    <property type="entry name" value="Alpha-mann_mid"/>
    <property type="match status" value="1"/>
</dbReference>
<dbReference type="InterPro" id="IPR011682">
    <property type="entry name" value="Glyco_hydro_38_C"/>
</dbReference>
<dbReference type="SUPFAM" id="SSF88688">
    <property type="entry name" value="Families 57/38 glycoside transferase middle domain"/>
    <property type="match status" value="1"/>
</dbReference>
<comment type="caution">
    <text evidence="6">The sequence shown here is derived from an EMBL/GenBank/DDBJ whole genome shotgun (WGS) entry which is preliminary data.</text>
</comment>
<dbReference type="FunFam" id="1.20.1270.50:FF:000004">
    <property type="entry name" value="alpha-mannosidase 2C1 isoform X1"/>
    <property type="match status" value="1"/>
</dbReference>
<comment type="similarity">
    <text evidence="1">Belongs to the glycosyl hydrolase 38 family.</text>
</comment>
<dbReference type="Gene3D" id="3.20.110.10">
    <property type="entry name" value="Glycoside hydrolase 38, N terminal domain"/>
    <property type="match status" value="1"/>
</dbReference>
<accession>A0A560L2Y3</accession>
<sequence length="1024" mass="114356">MDTRGEDPAVARARGRYPRYTRGRLERFAQRLLRRVHSDRVPVVSLELAGPTERIGLQEALKLDYRPVSLDQTLGPLWATYWVRVVAEVPENWAGARVDLYWDSRSEALLWLNGLSSQGLNPGRHTATLSRSAHGGERFTFYVEIACNGLFGAFGNEPQAYTLAACELRRFDPEASAFYFDFDVLRQLEADRDPSTKSRSYGGVGEVVQPALDRAWAGRLLHDLNRVCNLADPDDRATWPRARAVLRDLLAARNGSVAHELSAIGHAHLDTAWLWPLDETRRKAQRSFSTAIALMDRYPDFKFACSQAYQYAIIEQNDPGLFARIRAKVLAGQWIPVGGSWVEPDCNLPWGESICRQFLYGQRYFERTFGKRSDVFWNPDVFGYDGQLPQLMQLAGMSRFLTQKLSWNKFTSPPHHSFHWRGIDGTTVLTHFPPADTYNGSAQVAELRYHAANYKDADRSADALYLFGYGDGGGGPDETMLETLQRAKDLQGLPRIQIRTVDEFFDHLAVSAEDLATIEGELYLEYHRGTYTTQGEIKRLNRACEASLQALEFAATIARAWERPTPSAADIEGLWRTLLVNQFHDIVPGSSIREVYERAEADLAAVEEQAKCRTQALLATLCDSTGADWTPVNSLGSSRAEVTSDPEGALHYVVAAPFAAGEAATTEEFVTVSADPDGFVLTNSQLKARIDRTGLVWSLVHLPTGRETLASAGARFLLLDDRPLDFEAWDIDPFALETARELAGEVNFSVLSDAGLRGEVRFERALGKASRLTQVIRLDAGAHHLEFETTVDWQERRTLLKVMFPVACRASRATYETMFGATERPTHANTDADAARYEVPGHRWSDISGPDFGVSLFSDSKHGYSTFGNQLALTLLRGATSPDPKADIGRHRMRYAIYPHEGDWRAADTVGRALRFARPVIWIKGRPHEPLQQSLLRVSPPNVVVDTIKPAEDGHGWVVRLYESSGVQARTMIDFGVHVASVWMSSILEDRRQAIPTGGRTCHLSLRPFQIATLRVFQAALGDD</sequence>
<dbReference type="CDD" id="cd10789">
    <property type="entry name" value="GH38N_AMII_ER_cytosolic"/>
    <property type="match status" value="1"/>
</dbReference>
<keyword evidence="3" id="KW-0378">Hydrolase</keyword>
<evidence type="ECO:0000256" key="2">
    <source>
        <dbReference type="ARBA" id="ARBA00022723"/>
    </source>
</evidence>
<dbReference type="SMART" id="SM00872">
    <property type="entry name" value="Alpha-mann_mid"/>
    <property type="match status" value="1"/>
</dbReference>
<proteinExistence type="inferred from homology"/>
<dbReference type="InterPro" id="IPR011013">
    <property type="entry name" value="Gal_mutarotase_sf_dom"/>
</dbReference>
<dbReference type="InterPro" id="IPR015341">
    <property type="entry name" value="Glyco_hydro_38_cen"/>
</dbReference>
<dbReference type="InterPro" id="IPR028995">
    <property type="entry name" value="Glyco_hydro_57/38_cen_sf"/>
</dbReference>